<evidence type="ECO:0000259" key="7">
    <source>
        <dbReference type="Pfam" id="PF01035"/>
    </source>
</evidence>
<dbReference type="CDD" id="cd06445">
    <property type="entry name" value="ATase"/>
    <property type="match status" value="1"/>
</dbReference>
<dbReference type="Proteomes" id="UP000000954">
    <property type="component" value="Chromosome"/>
</dbReference>
<dbReference type="KEGG" id="ccu:Ccur_10170"/>
<gene>
    <name evidence="8" type="ordered locus">Ccur_10170</name>
</gene>
<dbReference type="InterPro" id="IPR052520">
    <property type="entry name" value="ATL_DNA_repair"/>
</dbReference>
<dbReference type="PROSITE" id="PS00374">
    <property type="entry name" value="MGMT"/>
    <property type="match status" value="1"/>
</dbReference>
<dbReference type="SUPFAM" id="SSF46767">
    <property type="entry name" value="Methylated DNA-protein cysteine methyltransferase, C-terminal domain"/>
    <property type="match status" value="1"/>
</dbReference>
<dbReference type="eggNOG" id="COG3695">
    <property type="taxonomic scope" value="Bacteria"/>
</dbReference>
<comment type="catalytic activity">
    <reaction evidence="6">
        <text>a 6-O-methyl-2'-deoxyguanosine in DNA + L-cysteinyl-[protein] = S-methyl-L-cysteinyl-[protein] + a 2'-deoxyguanosine in DNA</text>
        <dbReference type="Rhea" id="RHEA:24000"/>
        <dbReference type="Rhea" id="RHEA-COMP:10131"/>
        <dbReference type="Rhea" id="RHEA-COMP:10132"/>
        <dbReference type="Rhea" id="RHEA-COMP:11367"/>
        <dbReference type="Rhea" id="RHEA-COMP:11368"/>
        <dbReference type="ChEBI" id="CHEBI:29950"/>
        <dbReference type="ChEBI" id="CHEBI:82612"/>
        <dbReference type="ChEBI" id="CHEBI:85445"/>
        <dbReference type="ChEBI" id="CHEBI:85448"/>
        <dbReference type="EC" id="2.1.1.63"/>
    </reaction>
</comment>
<dbReference type="GO" id="GO:0032259">
    <property type="term" value="P:methylation"/>
    <property type="evidence" value="ECO:0007669"/>
    <property type="project" value="UniProtKB-KW"/>
</dbReference>
<keyword evidence="9" id="KW-1185">Reference proteome</keyword>
<keyword evidence="4" id="KW-0227">DNA damage</keyword>
<keyword evidence="3 8" id="KW-0808">Transferase</keyword>
<dbReference type="InterPro" id="IPR014048">
    <property type="entry name" value="MethylDNA_cys_MeTrfase_DNA-bd"/>
</dbReference>
<evidence type="ECO:0000256" key="5">
    <source>
        <dbReference type="ARBA" id="ARBA00023204"/>
    </source>
</evidence>
<dbReference type="NCBIfam" id="TIGR00589">
    <property type="entry name" value="ogt"/>
    <property type="match status" value="1"/>
</dbReference>
<name>C7MP68_CRYCD</name>
<protein>
    <submittedName>
        <fullName evidence="8">O-6-methylguanine DNA methyltransferase</fullName>
    </submittedName>
</protein>
<comment type="catalytic activity">
    <reaction evidence="1">
        <text>a 4-O-methyl-thymidine in DNA + L-cysteinyl-[protein] = a thymidine in DNA + S-methyl-L-cysteinyl-[protein]</text>
        <dbReference type="Rhea" id="RHEA:53428"/>
        <dbReference type="Rhea" id="RHEA-COMP:10131"/>
        <dbReference type="Rhea" id="RHEA-COMP:10132"/>
        <dbReference type="Rhea" id="RHEA-COMP:13555"/>
        <dbReference type="Rhea" id="RHEA-COMP:13556"/>
        <dbReference type="ChEBI" id="CHEBI:29950"/>
        <dbReference type="ChEBI" id="CHEBI:82612"/>
        <dbReference type="ChEBI" id="CHEBI:137386"/>
        <dbReference type="ChEBI" id="CHEBI:137387"/>
        <dbReference type="EC" id="2.1.1.63"/>
    </reaction>
</comment>
<evidence type="ECO:0000256" key="6">
    <source>
        <dbReference type="ARBA" id="ARBA00049348"/>
    </source>
</evidence>
<evidence type="ECO:0000256" key="3">
    <source>
        <dbReference type="ARBA" id="ARBA00022679"/>
    </source>
</evidence>
<dbReference type="EMBL" id="CP001682">
    <property type="protein sequence ID" value="ACU94708.1"/>
    <property type="molecule type" value="Genomic_DNA"/>
</dbReference>
<dbReference type="InterPro" id="IPR036217">
    <property type="entry name" value="MethylDNA_cys_MeTrfase_DNAb"/>
</dbReference>
<evidence type="ECO:0000256" key="4">
    <source>
        <dbReference type="ARBA" id="ARBA00022763"/>
    </source>
</evidence>
<reference evidence="8 9" key="1">
    <citation type="journal article" date="2009" name="Stand. Genomic Sci.">
        <title>Complete genome sequence of Cryptobacterium curtum type strain (12-3).</title>
        <authorList>
            <person name="Mavrommatis K."/>
            <person name="Pukall R."/>
            <person name="Rohde C."/>
            <person name="Chen F."/>
            <person name="Sims D."/>
            <person name="Brettin T."/>
            <person name="Kuske C."/>
            <person name="Detter J.C."/>
            <person name="Han C."/>
            <person name="Lapidus A."/>
            <person name="Copeland A."/>
            <person name="Glavina Del Rio T."/>
            <person name="Nolan M."/>
            <person name="Lucas S."/>
            <person name="Tice H."/>
            <person name="Cheng J.F."/>
            <person name="Bruce D."/>
            <person name="Goodwin L."/>
            <person name="Pitluck S."/>
            <person name="Ovchinnikova G."/>
            <person name="Pati A."/>
            <person name="Ivanova N."/>
            <person name="Chen A."/>
            <person name="Palaniappan K."/>
            <person name="Chain P."/>
            <person name="D'haeseleer P."/>
            <person name="Goker M."/>
            <person name="Bristow J."/>
            <person name="Eisen J.A."/>
            <person name="Markowitz V."/>
            <person name="Hugenholtz P."/>
            <person name="Rohde M."/>
            <person name="Klenk H.P."/>
            <person name="Kyrpides N.C."/>
        </authorList>
    </citation>
    <scope>NUCLEOTIDE SEQUENCE [LARGE SCALE GENOMIC DNA]</scope>
    <source>
        <strain evidence="9">ATCC 700683 / DSM 15641 / 12-3</strain>
    </source>
</reference>
<proteinExistence type="predicted"/>
<dbReference type="HOGENOM" id="CLU_000445_52_5_11"/>
<sequence length="126" mass="13311">MESNGDFFTRAFDVVRRIPGGKVATYGQIARLIGEPKKARYVGFAMHSSPGVAGGVPCHRVVFKDGSLAPGFAFGGADAQCKLLEAEGVTFLSDGRVDMNACAWDGRDPNRMGPPPGFLTAAEFGD</sequence>
<dbReference type="PANTHER" id="PTHR42942:SF1">
    <property type="entry name" value="ALKYLTRANSFERASE-LIKE PROTEIN 1"/>
    <property type="match status" value="1"/>
</dbReference>
<accession>C7MP68</accession>
<dbReference type="Gene3D" id="1.10.10.10">
    <property type="entry name" value="Winged helix-like DNA-binding domain superfamily/Winged helix DNA-binding domain"/>
    <property type="match status" value="1"/>
</dbReference>
<evidence type="ECO:0000256" key="2">
    <source>
        <dbReference type="ARBA" id="ARBA00022603"/>
    </source>
</evidence>
<dbReference type="InterPro" id="IPR036388">
    <property type="entry name" value="WH-like_DNA-bd_sf"/>
</dbReference>
<dbReference type="AlphaFoldDB" id="C7MP68"/>
<keyword evidence="5" id="KW-0234">DNA repair</keyword>
<evidence type="ECO:0000313" key="8">
    <source>
        <dbReference type="EMBL" id="ACU94708.1"/>
    </source>
</evidence>
<dbReference type="PANTHER" id="PTHR42942">
    <property type="entry name" value="6-O-METHYLGUANINE DNA METHYLTRANSFERASE"/>
    <property type="match status" value="1"/>
</dbReference>
<dbReference type="OrthoDB" id="9811249at2"/>
<dbReference type="GO" id="GO:0003908">
    <property type="term" value="F:methylated-DNA-[protein]-cysteine S-methyltransferase activity"/>
    <property type="evidence" value="ECO:0007669"/>
    <property type="project" value="UniProtKB-EC"/>
</dbReference>
<dbReference type="GO" id="GO:0006281">
    <property type="term" value="P:DNA repair"/>
    <property type="evidence" value="ECO:0007669"/>
    <property type="project" value="UniProtKB-KW"/>
</dbReference>
<dbReference type="InterPro" id="IPR001497">
    <property type="entry name" value="MethylDNA_cys_MeTrfase_AS"/>
</dbReference>
<keyword evidence="2 8" id="KW-0489">Methyltransferase</keyword>
<organism evidence="8 9">
    <name type="scientific">Cryptobacterium curtum (strain ATCC 700683 / DSM 15641 / CCUG 43107 / 12-3)</name>
    <dbReference type="NCBI Taxonomy" id="469378"/>
    <lineage>
        <taxon>Bacteria</taxon>
        <taxon>Bacillati</taxon>
        <taxon>Actinomycetota</taxon>
        <taxon>Coriobacteriia</taxon>
        <taxon>Eggerthellales</taxon>
        <taxon>Eggerthellaceae</taxon>
        <taxon>Cryptobacterium</taxon>
    </lineage>
</organism>
<dbReference type="Pfam" id="PF01035">
    <property type="entry name" value="DNA_binding_1"/>
    <property type="match status" value="1"/>
</dbReference>
<feature type="domain" description="Methylated-DNA-[protein]-cysteine S-methyltransferase DNA binding" evidence="7">
    <location>
        <begin position="6"/>
        <end position="89"/>
    </location>
</feature>
<dbReference type="RefSeq" id="WP_012803393.1">
    <property type="nucleotide sequence ID" value="NC_013170.1"/>
</dbReference>
<evidence type="ECO:0000313" key="9">
    <source>
        <dbReference type="Proteomes" id="UP000000954"/>
    </source>
</evidence>
<evidence type="ECO:0000256" key="1">
    <source>
        <dbReference type="ARBA" id="ARBA00001286"/>
    </source>
</evidence>